<proteinExistence type="predicted"/>
<protein>
    <recommendedName>
        <fullName evidence="1">Mycothiol-dependent maleylpyruvate isomerase metal-binding domain-containing protein</fullName>
    </recommendedName>
</protein>
<name>A0ABS5A8L1_9PSEU</name>
<dbReference type="InterPro" id="IPR024344">
    <property type="entry name" value="MDMPI_metal-binding"/>
</dbReference>
<evidence type="ECO:0000313" key="3">
    <source>
        <dbReference type="Proteomes" id="UP001519363"/>
    </source>
</evidence>
<dbReference type="Pfam" id="PF11716">
    <property type="entry name" value="MDMPI_N"/>
    <property type="match status" value="1"/>
</dbReference>
<dbReference type="RefSeq" id="WP_086789302.1">
    <property type="nucleotide sequence ID" value="NZ_JAGIOO010000001.1"/>
</dbReference>
<dbReference type="Gene3D" id="1.20.120.450">
    <property type="entry name" value="dinb family like domain"/>
    <property type="match status" value="1"/>
</dbReference>
<organism evidence="2 3">
    <name type="scientific">Crossiella equi</name>
    <dbReference type="NCBI Taxonomy" id="130796"/>
    <lineage>
        <taxon>Bacteria</taxon>
        <taxon>Bacillati</taxon>
        <taxon>Actinomycetota</taxon>
        <taxon>Actinomycetes</taxon>
        <taxon>Pseudonocardiales</taxon>
        <taxon>Pseudonocardiaceae</taxon>
        <taxon>Crossiella</taxon>
    </lineage>
</organism>
<dbReference type="EMBL" id="JAGIOO010000001">
    <property type="protein sequence ID" value="MBP2472641.1"/>
    <property type="molecule type" value="Genomic_DNA"/>
</dbReference>
<dbReference type="InterPro" id="IPR034660">
    <property type="entry name" value="DinB/YfiT-like"/>
</dbReference>
<keyword evidence="3" id="KW-1185">Reference proteome</keyword>
<gene>
    <name evidence="2" type="ORF">JOF53_001513</name>
</gene>
<evidence type="ECO:0000259" key="1">
    <source>
        <dbReference type="Pfam" id="PF11716"/>
    </source>
</evidence>
<comment type="caution">
    <text evidence="2">The sequence shown here is derived from an EMBL/GenBank/DDBJ whole genome shotgun (WGS) entry which is preliminary data.</text>
</comment>
<dbReference type="SUPFAM" id="SSF109854">
    <property type="entry name" value="DinB/YfiT-like putative metalloenzymes"/>
    <property type="match status" value="1"/>
</dbReference>
<dbReference type="Proteomes" id="UP001519363">
    <property type="component" value="Unassembled WGS sequence"/>
</dbReference>
<accession>A0ABS5A8L1</accession>
<sequence length="223" mass="24114">MRVEHEEGQTAFREALAALVALCDKLDDTAMLADSRCRSWTVADVLAHVHLGLQDMLLGLVSPTADEPDTDAADYWRQRVPGDNASADRVDAVQFTRRLAAAYRRPTGLLGHLRPTAEAVARTADALPELAVRFQGHVLAAGDFLATWAVELTVHHLDLRQEPPPAPSALALSRRTVEALAGASFLPALDDEMVVLAGAGRVPLTEFQRRTAGRFATRLPVLG</sequence>
<evidence type="ECO:0000313" key="2">
    <source>
        <dbReference type="EMBL" id="MBP2472641.1"/>
    </source>
</evidence>
<feature type="domain" description="Mycothiol-dependent maleylpyruvate isomerase metal-binding" evidence="1">
    <location>
        <begin position="12"/>
        <end position="160"/>
    </location>
</feature>
<reference evidence="2 3" key="1">
    <citation type="submission" date="2021-03" db="EMBL/GenBank/DDBJ databases">
        <title>Sequencing the genomes of 1000 actinobacteria strains.</title>
        <authorList>
            <person name="Klenk H.-P."/>
        </authorList>
    </citation>
    <scope>NUCLEOTIDE SEQUENCE [LARGE SCALE GENOMIC DNA]</scope>
    <source>
        <strain evidence="2 3">DSM 44580</strain>
    </source>
</reference>